<protein>
    <recommendedName>
        <fullName evidence="7">Golgi phosphoprotein 3 (GPP34)</fullName>
    </recommendedName>
</protein>
<dbReference type="Pfam" id="PF05719">
    <property type="entry name" value="GPP34"/>
    <property type="match status" value="1"/>
</dbReference>
<gene>
    <name evidence="5" type="ORF">GCM10022224_033490</name>
</gene>
<evidence type="ECO:0000256" key="3">
    <source>
        <dbReference type="ARBA" id="ARBA00023121"/>
    </source>
</evidence>
<keyword evidence="6" id="KW-1185">Reference proteome</keyword>
<name>A0ABP7BS91_9ACTN</name>
<evidence type="ECO:0000313" key="5">
    <source>
        <dbReference type="EMBL" id="GAA3666743.1"/>
    </source>
</evidence>
<keyword evidence="2" id="KW-0333">Golgi apparatus</keyword>
<reference evidence="6" key="1">
    <citation type="journal article" date="2019" name="Int. J. Syst. Evol. Microbiol.">
        <title>The Global Catalogue of Microorganisms (GCM) 10K type strain sequencing project: providing services to taxonomists for standard genome sequencing and annotation.</title>
        <authorList>
            <consortium name="The Broad Institute Genomics Platform"/>
            <consortium name="The Broad Institute Genome Sequencing Center for Infectious Disease"/>
            <person name="Wu L."/>
            <person name="Ma J."/>
        </authorList>
    </citation>
    <scope>NUCLEOTIDE SEQUENCE [LARGE SCALE GENOMIC DNA]</scope>
    <source>
        <strain evidence="6">JCM 16904</strain>
    </source>
</reference>
<evidence type="ECO:0000256" key="1">
    <source>
        <dbReference type="ARBA" id="ARBA00004255"/>
    </source>
</evidence>
<dbReference type="InterPro" id="IPR008628">
    <property type="entry name" value="GPP34-like"/>
</dbReference>
<dbReference type="EMBL" id="BAAAZP010000067">
    <property type="protein sequence ID" value="GAA3666743.1"/>
    <property type="molecule type" value="Genomic_DNA"/>
</dbReference>
<evidence type="ECO:0008006" key="7">
    <source>
        <dbReference type="Google" id="ProtNLM"/>
    </source>
</evidence>
<keyword evidence="4" id="KW-0472">Membrane</keyword>
<dbReference type="Proteomes" id="UP001500902">
    <property type="component" value="Unassembled WGS sequence"/>
</dbReference>
<organism evidence="5 6">
    <name type="scientific">Nonomuraea antimicrobica</name>
    <dbReference type="NCBI Taxonomy" id="561173"/>
    <lineage>
        <taxon>Bacteria</taxon>
        <taxon>Bacillati</taxon>
        <taxon>Actinomycetota</taxon>
        <taxon>Actinomycetes</taxon>
        <taxon>Streptosporangiales</taxon>
        <taxon>Streptosporangiaceae</taxon>
        <taxon>Nonomuraea</taxon>
    </lineage>
</organism>
<proteinExistence type="predicted"/>
<keyword evidence="3" id="KW-0446">Lipid-binding</keyword>
<evidence type="ECO:0000256" key="2">
    <source>
        <dbReference type="ARBA" id="ARBA00023034"/>
    </source>
</evidence>
<evidence type="ECO:0000256" key="4">
    <source>
        <dbReference type="ARBA" id="ARBA00023136"/>
    </source>
</evidence>
<dbReference type="Gene3D" id="1.10.3630.10">
    <property type="entry name" value="yeast vps74-n-term truncation variant domain like"/>
    <property type="match status" value="1"/>
</dbReference>
<comment type="subcellular location">
    <subcellularLocation>
        <location evidence="1">Golgi apparatus membrane</location>
        <topology evidence="1">Peripheral membrane protein</topology>
        <orientation evidence="1">Cytoplasmic side</orientation>
    </subcellularLocation>
</comment>
<evidence type="ECO:0000313" key="6">
    <source>
        <dbReference type="Proteomes" id="UP001500902"/>
    </source>
</evidence>
<sequence length="220" mass="24220">MIQGESPRGGESLTRSAFLLAFDLRKQRLANRGELGYLLRAAALAELLLAGNLADESGKARAVTAPADAPRGSLRALVWEQVSGSPPRSWRRWIRKDQARAVRVVRDELAADRLVRVERHRVLVFPVERIVPRKAYLSRRLVERIGQVVRGGRPVGRVEPDLRVLAGLAAAARLRTVVSGRDARQYRERIERLAAPVEPIATALRKAVDADRHAAADGGG</sequence>
<comment type="caution">
    <text evidence="5">The sequence shown here is derived from an EMBL/GenBank/DDBJ whole genome shotgun (WGS) entry which is preliminary data.</text>
</comment>
<accession>A0ABP7BS91</accession>
<dbReference type="InterPro" id="IPR038261">
    <property type="entry name" value="GPP34-like_sf"/>
</dbReference>